<dbReference type="GO" id="GO:0003677">
    <property type="term" value="F:DNA binding"/>
    <property type="evidence" value="ECO:0007669"/>
    <property type="project" value="UniProtKB-UniRule"/>
</dbReference>
<dbReference type="InterPro" id="IPR002182">
    <property type="entry name" value="NB-ARC"/>
</dbReference>
<dbReference type="PROSITE" id="PS51755">
    <property type="entry name" value="OMPR_PHOB"/>
    <property type="match status" value="1"/>
</dbReference>
<feature type="DNA-binding region" description="OmpR/PhoB-type" evidence="5">
    <location>
        <begin position="77"/>
        <end position="179"/>
    </location>
</feature>
<proteinExistence type="inferred from homology"/>
<dbReference type="SUPFAM" id="SSF52540">
    <property type="entry name" value="P-loop containing nucleoside triphosphate hydrolases"/>
    <property type="match status" value="1"/>
</dbReference>
<dbReference type="Gene3D" id="1.10.260.40">
    <property type="entry name" value="lambda repressor-like DNA-binding domains"/>
    <property type="match status" value="1"/>
</dbReference>
<dbReference type="GO" id="GO:0000160">
    <property type="term" value="P:phosphorelay signal transduction system"/>
    <property type="evidence" value="ECO:0007669"/>
    <property type="project" value="InterPro"/>
</dbReference>
<evidence type="ECO:0000256" key="5">
    <source>
        <dbReference type="PROSITE-ProRule" id="PRU01091"/>
    </source>
</evidence>
<dbReference type="EMBL" id="CM001440">
    <property type="protein sequence ID" value="EHR62323.1"/>
    <property type="molecule type" value="Genomic_DNA"/>
</dbReference>
<dbReference type="Proteomes" id="UP000002791">
    <property type="component" value="Chromosome"/>
</dbReference>
<dbReference type="HOGENOM" id="CLU_004665_6_0_11"/>
<dbReference type="STRING" id="882082.SaccyDRAFT_3494"/>
<dbReference type="Gene3D" id="1.10.10.10">
    <property type="entry name" value="Winged helix-like DNA-binding domain superfamily/Winged helix DNA-binding domain"/>
    <property type="match status" value="1"/>
</dbReference>
<comment type="similarity">
    <text evidence="1">Belongs to the AfsR/DnrI/RedD regulatory family.</text>
</comment>
<feature type="domain" description="HTH cro/C1-type" evidence="6">
    <location>
        <begin position="14"/>
        <end position="69"/>
    </location>
</feature>
<dbReference type="InterPro" id="IPR016032">
    <property type="entry name" value="Sig_transdc_resp-reg_C-effctor"/>
</dbReference>
<dbReference type="AlphaFoldDB" id="H5XCS9"/>
<feature type="domain" description="OmpR/PhoB-type" evidence="7">
    <location>
        <begin position="77"/>
        <end position="179"/>
    </location>
</feature>
<dbReference type="GO" id="GO:0006355">
    <property type="term" value="P:regulation of DNA-templated transcription"/>
    <property type="evidence" value="ECO:0007669"/>
    <property type="project" value="InterPro"/>
</dbReference>
<dbReference type="PRINTS" id="PR00364">
    <property type="entry name" value="DISEASERSIST"/>
</dbReference>
<dbReference type="PROSITE" id="PS50943">
    <property type="entry name" value="HTH_CROC1"/>
    <property type="match status" value="1"/>
</dbReference>
<dbReference type="InterPro" id="IPR036388">
    <property type="entry name" value="WH-like_DNA-bd_sf"/>
</dbReference>
<dbReference type="InterPro" id="IPR010982">
    <property type="entry name" value="Lambda_DNA-bd_dom_sf"/>
</dbReference>
<evidence type="ECO:0000259" key="7">
    <source>
        <dbReference type="PROSITE" id="PS51755"/>
    </source>
</evidence>
<dbReference type="Gene3D" id="1.25.40.10">
    <property type="entry name" value="Tetratricopeptide repeat domain"/>
    <property type="match status" value="1"/>
</dbReference>
<evidence type="ECO:0000256" key="4">
    <source>
        <dbReference type="ARBA" id="ARBA00023163"/>
    </source>
</evidence>
<dbReference type="SUPFAM" id="SSF46894">
    <property type="entry name" value="C-terminal effector domain of the bipartite response regulators"/>
    <property type="match status" value="1"/>
</dbReference>
<dbReference type="CDD" id="cd15831">
    <property type="entry name" value="BTAD"/>
    <property type="match status" value="1"/>
</dbReference>
<evidence type="ECO:0000256" key="1">
    <source>
        <dbReference type="ARBA" id="ARBA00005820"/>
    </source>
</evidence>
<accession>H5XCS9</accession>
<dbReference type="Gene3D" id="3.40.50.300">
    <property type="entry name" value="P-loop containing nucleotide triphosphate hydrolases"/>
    <property type="match status" value="1"/>
</dbReference>
<reference evidence="8 9" key="1">
    <citation type="submission" date="2011-11" db="EMBL/GenBank/DDBJ databases">
        <title>The Noncontiguous Finished sequence of Saccharomonospora cyanea NA-134.</title>
        <authorList>
            <consortium name="US DOE Joint Genome Institute"/>
            <person name="Lucas S."/>
            <person name="Han J."/>
            <person name="Lapidus A."/>
            <person name="Cheng J.-F."/>
            <person name="Goodwin L."/>
            <person name="Pitluck S."/>
            <person name="Peters L."/>
            <person name="Ovchinnikova G."/>
            <person name="Lu M."/>
            <person name="Detter J.C."/>
            <person name="Han C."/>
            <person name="Tapia R."/>
            <person name="Land M."/>
            <person name="Hauser L."/>
            <person name="Kyrpides N."/>
            <person name="Ivanova N."/>
            <person name="Pagani I."/>
            <person name="Brambilla E.-M."/>
            <person name="Klenk H.-P."/>
            <person name="Woyke T."/>
        </authorList>
    </citation>
    <scope>NUCLEOTIDE SEQUENCE [LARGE SCALE GENOMIC DNA]</scope>
    <source>
        <strain evidence="8 9">NA-134</strain>
    </source>
</reference>
<protein>
    <submittedName>
        <fullName evidence="8">DNA-binding transcriptional activator of the SARP family</fullName>
    </submittedName>
</protein>
<evidence type="ECO:0000259" key="6">
    <source>
        <dbReference type="PROSITE" id="PS50943"/>
    </source>
</evidence>
<keyword evidence="9" id="KW-1185">Reference proteome</keyword>
<dbReference type="SMART" id="SM01043">
    <property type="entry name" value="BTAD"/>
    <property type="match status" value="1"/>
</dbReference>
<gene>
    <name evidence="8" type="ORF">SaccyDRAFT_3494</name>
</gene>
<dbReference type="Pfam" id="PF03704">
    <property type="entry name" value="BTAD"/>
    <property type="match status" value="1"/>
</dbReference>
<keyword evidence="3 5" id="KW-0238">DNA-binding</keyword>
<dbReference type="InterPro" id="IPR001867">
    <property type="entry name" value="OmpR/PhoB-type_DNA-bd"/>
</dbReference>
<dbReference type="Pfam" id="PF00931">
    <property type="entry name" value="NB-ARC"/>
    <property type="match status" value="1"/>
</dbReference>
<keyword evidence="2" id="KW-0805">Transcription regulation</keyword>
<keyword evidence="4" id="KW-0804">Transcription</keyword>
<dbReference type="SUPFAM" id="SSF47413">
    <property type="entry name" value="lambda repressor-like DNA-binding domains"/>
    <property type="match status" value="1"/>
</dbReference>
<dbReference type="Pfam" id="PF13560">
    <property type="entry name" value="HTH_31"/>
    <property type="match status" value="1"/>
</dbReference>
<dbReference type="InterPro" id="IPR001387">
    <property type="entry name" value="Cro/C1-type_HTH"/>
</dbReference>
<evidence type="ECO:0000256" key="2">
    <source>
        <dbReference type="ARBA" id="ARBA00023015"/>
    </source>
</evidence>
<dbReference type="PANTHER" id="PTHR35807">
    <property type="entry name" value="TRANSCRIPTIONAL REGULATOR REDD-RELATED"/>
    <property type="match status" value="1"/>
</dbReference>
<dbReference type="InterPro" id="IPR051677">
    <property type="entry name" value="AfsR-DnrI-RedD_regulator"/>
</dbReference>
<dbReference type="InterPro" id="IPR005158">
    <property type="entry name" value="BTAD"/>
</dbReference>
<dbReference type="eggNOG" id="COG3629">
    <property type="taxonomic scope" value="Bacteria"/>
</dbReference>
<dbReference type="PANTHER" id="PTHR35807:SF1">
    <property type="entry name" value="TRANSCRIPTIONAL REGULATOR REDD"/>
    <property type="match status" value="1"/>
</dbReference>
<dbReference type="SMART" id="SM00530">
    <property type="entry name" value="HTH_XRE"/>
    <property type="match status" value="1"/>
</dbReference>
<evidence type="ECO:0000313" key="9">
    <source>
        <dbReference type="Proteomes" id="UP000002791"/>
    </source>
</evidence>
<dbReference type="InterPro" id="IPR027417">
    <property type="entry name" value="P-loop_NTPase"/>
</dbReference>
<evidence type="ECO:0000256" key="3">
    <source>
        <dbReference type="ARBA" id="ARBA00023125"/>
    </source>
</evidence>
<dbReference type="SMART" id="SM00862">
    <property type="entry name" value="Trans_reg_C"/>
    <property type="match status" value="1"/>
</dbReference>
<dbReference type="GO" id="GO:0043531">
    <property type="term" value="F:ADP binding"/>
    <property type="evidence" value="ECO:0007669"/>
    <property type="project" value="InterPro"/>
</dbReference>
<name>H5XCS9_9PSEU</name>
<dbReference type="SUPFAM" id="SSF48452">
    <property type="entry name" value="TPR-like"/>
    <property type="match status" value="1"/>
</dbReference>
<dbReference type="CDD" id="cd00093">
    <property type="entry name" value="HTH_XRE"/>
    <property type="match status" value="1"/>
</dbReference>
<organism evidence="8 9">
    <name type="scientific">Saccharomonospora cyanea NA-134</name>
    <dbReference type="NCBI Taxonomy" id="882082"/>
    <lineage>
        <taxon>Bacteria</taxon>
        <taxon>Bacillati</taxon>
        <taxon>Actinomycetota</taxon>
        <taxon>Actinomycetes</taxon>
        <taxon>Pseudonocardiales</taxon>
        <taxon>Pseudonocardiaceae</taxon>
        <taxon>Saccharomonospora</taxon>
    </lineage>
</organism>
<dbReference type="InterPro" id="IPR011990">
    <property type="entry name" value="TPR-like_helical_dom_sf"/>
</dbReference>
<dbReference type="OrthoDB" id="3697347at2"/>
<evidence type="ECO:0000313" key="8">
    <source>
        <dbReference type="EMBL" id="EHR62323.1"/>
    </source>
</evidence>
<sequence>MLGNGAHWDLAHVVQQLRRNAGLTQKEMAERANISLAGLRDLEQQRVTRPRVSTLRRIAAALELSPSEAKELVRLGSQGPVLAHDLRLQVLGPLSITVDGTPVNLGSERQRTMLAILALSPGVPATIDTLVDAAWGGQPPPTAVDLVRSQMSRLRRRIQPKGRTTPVLVAINGGYALRVDDNQLDLLAFRGLVADARRDRKAGRLDSAVGAYKQAMDLWRGEPLWDLPGLHEQPALANLRRELETALLEYADTATAVGRHDEVLTPLYRFTEANPLHEPGHARLMTALSGAGQRAVALEVFETLRRALASELGVDPGVLVRETHQAILLGEPAPAQLTVVPPQSAPVANHPVPTQLPADVYGFTGRAREIAHLDAVLADGRRQPTVVVAALLGRPGVGKTSLAVHWAHRIAHQFGDGQLYAELGGADPADVLRGFLLSLGVPPSQVPESLANRAALYRSLLTGKEMLVVLDNAVNADQVRSLLPGSPGCVVLVTSRDPLVGLVTAEGARPLTVEALTEADALTLLHRRLGPARMMAEPDVAREIVARCEGLPAALAAVATRAITDTQLPLAILAEELRGTALPGTWQGKTPWRGRNVS</sequence>